<keyword evidence="1 5" id="KW-0645">Protease</keyword>
<dbReference type="PROSITE" id="PS50106">
    <property type="entry name" value="PDZ"/>
    <property type="match status" value="1"/>
</dbReference>
<dbReference type="Gene3D" id="2.30.42.10">
    <property type="match status" value="2"/>
</dbReference>
<evidence type="ECO:0000259" key="4">
    <source>
        <dbReference type="PROSITE" id="PS50106"/>
    </source>
</evidence>
<dbReference type="OrthoDB" id="9758917at2"/>
<dbReference type="SUPFAM" id="SSF50156">
    <property type="entry name" value="PDZ domain-like"/>
    <property type="match status" value="2"/>
</dbReference>
<evidence type="ECO:0000256" key="1">
    <source>
        <dbReference type="ARBA" id="ARBA00022670"/>
    </source>
</evidence>
<dbReference type="SUPFAM" id="SSF50494">
    <property type="entry name" value="Trypsin-like serine proteases"/>
    <property type="match status" value="1"/>
</dbReference>
<evidence type="ECO:0000256" key="3">
    <source>
        <dbReference type="SAM" id="Phobius"/>
    </source>
</evidence>
<dbReference type="PANTHER" id="PTHR43343">
    <property type="entry name" value="PEPTIDASE S12"/>
    <property type="match status" value="1"/>
</dbReference>
<gene>
    <name evidence="5" type="ORF">AXE80_07520</name>
</gene>
<dbReference type="STRING" id="1790137.AXE80_07520"/>
<dbReference type="GO" id="GO:0006508">
    <property type="term" value="P:proteolysis"/>
    <property type="evidence" value="ECO:0007669"/>
    <property type="project" value="UniProtKB-KW"/>
</dbReference>
<reference evidence="5 6" key="1">
    <citation type="submission" date="2016-02" db="EMBL/GenBank/DDBJ databases">
        <authorList>
            <person name="Wen L."/>
            <person name="He K."/>
            <person name="Yang H."/>
        </authorList>
    </citation>
    <scope>NUCLEOTIDE SEQUENCE [LARGE SCALE GENOMIC DNA]</scope>
    <source>
        <strain evidence="5 6">CZ1127</strain>
    </source>
</reference>
<dbReference type="Gene3D" id="2.40.10.120">
    <property type="match status" value="1"/>
</dbReference>
<dbReference type="InterPro" id="IPR036034">
    <property type="entry name" value="PDZ_sf"/>
</dbReference>
<dbReference type="InterPro" id="IPR009003">
    <property type="entry name" value="Peptidase_S1_PA"/>
</dbReference>
<dbReference type="EMBL" id="CP014224">
    <property type="protein sequence ID" value="ANW96135.1"/>
    <property type="molecule type" value="Genomic_DNA"/>
</dbReference>
<evidence type="ECO:0000256" key="2">
    <source>
        <dbReference type="ARBA" id="ARBA00022801"/>
    </source>
</evidence>
<evidence type="ECO:0000313" key="6">
    <source>
        <dbReference type="Proteomes" id="UP000092967"/>
    </source>
</evidence>
<keyword evidence="3" id="KW-0812">Transmembrane</keyword>
<dbReference type="Pfam" id="PF13180">
    <property type="entry name" value="PDZ_2"/>
    <property type="match status" value="1"/>
</dbReference>
<dbReference type="PANTHER" id="PTHR43343:SF3">
    <property type="entry name" value="PROTEASE DO-LIKE 8, CHLOROPLASTIC"/>
    <property type="match status" value="1"/>
</dbReference>
<dbReference type="GO" id="GO:0004252">
    <property type="term" value="F:serine-type endopeptidase activity"/>
    <property type="evidence" value="ECO:0007669"/>
    <property type="project" value="InterPro"/>
</dbReference>
<dbReference type="InterPro" id="IPR001478">
    <property type="entry name" value="PDZ"/>
</dbReference>
<protein>
    <submittedName>
        <fullName evidence="5">Serine protease</fullName>
    </submittedName>
</protein>
<feature type="domain" description="PDZ" evidence="4">
    <location>
        <begin position="267"/>
        <end position="353"/>
    </location>
</feature>
<organism evidence="5 6">
    <name type="scientific">Wenyingzhuangia fucanilytica</name>
    <dbReference type="NCBI Taxonomy" id="1790137"/>
    <lineage>
        <taxon>Bacteria</taxon>
        <taxon>Pseudomonadati</taxon>
        <taxon>Bacteroidota</taxon>
        <taxon>Flavobacteriia</taxon>
        <taxon>Flavobacteriales</taxon>
        <taxon>Flavobacteriaceae</taxon>
        <taxon>Wenyingzhuangia</taxon>
    </lineage>
</organism>
<proteinExistence type="predicted"/>
<sequence length="461" mass="49373">MKQNIKLFIVALLGGFISLTLYNTLISPEKEQVNQTETQAVNHFPVYTNNSKLVAAESAVDFTTAAEATVNAVVHVTNTSVGVQQDPLAQLFFGQGYGGREYKKVGTGSGVLISPDGYIITNNHVIDNATDLEIVLNNKERYKAELIGTDKATDIALLKIDAQDLHYITFGDSDATKIGEWALAVGNPYNLTSTVTAGIISAKGRDLGGNNRIESYIQTDAAVNPGNSGGALVNTRGELIGINTAISSQTGSFVGYSFAVPSNIAKRVVEDLMENGMVKRAVLGVSIDAEKDVNGVYVSDVSKDTGADKAGIEKGDVITKVNNVAIHKFADLVGQLTAKRPGEEVIVTVDRDGSEKTLKVKLSEINDLITEAFGIQFGTLSDAHKKKLEVNGGLLVKKINNNDLQKLGIRPGYVILSINNINVDALSDVDKVKSMVKSSEKINKLVVVNLNGTKETFSRGW</sequence>
<dbReference type="Pfam" id="PF13365">
    <property type="entry name" value="Trypsin_2"/>
    <property type="match status" value="1"/>
</dbReference>
<dbReference type="AlphaFoldDB" id="A0A1B1Y5U1"/>
<dbReference type="RefSeq" id="WP_068825947.1">
    <property type="nucleotide sequence ID" value="NZ_CP014224.1"/>
</dbReference>
<dbReference type="KEGG" id="wfu:AXE80_07520"/>
<keyword evidence="3" id="KW-1133">Transmembrane helix</keyword>
<keyword evidence="3" id="KW-0472">Membrane</keyword>
<dbReference type="SMART" id="SM00228">
    <property type="entry name" value="PDZ"/>
    <property type="match status" value="2"/>
</dbReference>
<dbReference type="PRINTS" id="PR00834">
    <property type="entry name" value="PROTEASES2C"/>
</dbReference>
<dbReference type="InterPro" id="IPR001940">
    <property type="entry name" value="Peptidase_S1C"/>
</dbReference>
<feature type="transmembrane region" description="Helical" evidence="3">
    <location>
        <begin position="7"/>
        <end position="25"/>
    </location>
</feature>
<accession>A0A1B1Y5U1</accession>
<dbReference type="InterPro" id="IPR051201">
    <property type="entry name" value="Chloro_Bact_Ser_Proteases"/>
</dbReference>
<keyword evidence="6" id="KW-1185">Reference proteome</keyword>
<name>A0A1B1Y5U1_9FLAO</name>
<keyword evidence="2" id="KW-0378">Hydrolase</keyword>
<dbReference type="Proteomes" id="UP000092967">
    <property type="component" value="Chromosome"/>
</dbReference>
<evidence type="ECO:0000313" key="5">
    <source>
        <dbReference type="EMBL" id="ANW96135.1"/>
    </source>
</evidence>